<keyword evidence="5" id="KW-0411">Iron-sulfur</keyword>
<evidence type="ECO:0000259" key="8">
    <source>
        <dbReference type="PROSITE" id="PS51379"/>
    </source>
</evidence>
<evidence type="ECO:0000256" key="5">
    <source>
        <dbReference type="ARBA" id="ARBA00023014"/>
    </source>
</evidence>
<feature type="transmembrane region" description="Helical" evidence="7">
    <location>
        <begin position="78"/>
        <end position="100"/>
    </location>
</feature>
<dbReference type="SUPFAM" id="SSF46548">
    <property type="entry name" value="alpha-helical ferredoxin"/>
    <property type="match status" value="1"/>
</dbReference>
<evidence type="ECO:0000313" key="9">
    <source>
        <dbReference type="EMBL" id="BAL58517.1"/>
    </source>
</evidence>
<feature type="compositionally biased region" description="Low complexity" evidence="6">
    <location>
        <begin position="541"/>
        <end position="559"/>
    </location>
</feature>
<sequence length="566" mass="63489">MATREVFWNISPLGELIFYLIALGAIAIFAYGIYCHVRRILMGKRVAFTVRPLWAKLSAAIASIAANRTIARHDISAGVMHFLIMWGFVVLFIGTVIVTIEYDLFQKILGREHGFWVGSFFLGYEVILDTLGVLFLIGLVWALVRRYGLKLPQLTWKPLDLALPLWLLVIGATGFVVEGLRLAATASELSYDPRWSWAGFLISRWVGGLPVETLRTAHLVLWWVHGFLALGWIAYLPYAPKVMHILSAGVNLFFQELRPRGRLEVLDVEGAFERNEVLGFQTIKDLTRKDLLDLASCTECGRCEANCPAHLSGKILSPREIILELRDHVNEELPAFGKPKEHKQIIGYSIKPEEIWACTTCMACVEVCPVYIDPLNKILELRRNEVMIQDKYPAGFTDVFKGMDGRGNPWDMPTSERLAWMKGLDVPIASALAAANPGPDFEYLFFVGCAASFDPRAQKIARSVVKILQHAQIKFAVLGEEEGCTGDPARRIGHEYIFQILAKQNIEIFNNYNVKKILTICPHCFNTLKNEYPALGATTKSSITRSSSSNCSERVGSSSPKRSPRR</sequence>
<feature type="transmembrane region" description="Helical" evidence="7">
    <location>
        <begin position="163"/>
        <end position="183"/>
    </location>
</feature>
<gene>
    <name evidence="9" type="ORF">HGMM_OP2C067</name>
</gene>
<dbReference type="EMBL" id="AP011801">
    <property type="protein sequence ID" value="BAL58517.1"/>
    <property type="molecule type" value="Genomic_DNA"/>
</dbReference>
<dbReference type="PROSITE" id="PS00198">
    <property type="entry name" value="4FE4S_FER_1"/>
    <property type="match status" value="2"/>
</dbReference>
<name>H5SR00_ACEAU</name>
<feature type="domain" description="4Fe-4S ferredoxin-type" evidence="8">
    <location>
        <begin position="346"/>
        <end position="378"/>
    </location>
</feature>
<organism evidence="9">
    <name type="scientific">Acetithermum autotrophicum</name>
    <dbReference type="NCBI Taxonomy" id="1446466"/>
    <lineage>
        <taxon>Bacteria</taxon>
        <taxon>Candidatus Bipolaricaulota</taxon>
        <taxon>Candidatus Acetithermum</taxon>
    </lineage>
</organism>
<keyword evidence="1" id="KW-0004">4Fe-4S</keyword>
<dbReference type="InterPro" id="IPR051460">
    <property type="entry name" value="HdrC_iron-sulfur_subunit"/>
</dbReference>
<keyword evidence="7" id="KW-1133">Transmembrane helix</keyword>
<dbReference type="InterPro" id="IPR036197">
    <property type="entry name" value="NarG-like_sf"/>
</dbReference>
<dbReference type="GO" id="GO:0051539">
    <property type="term" value="F:4 iron, 4 sulfur cluster binding"/>
    <property type="evidence" value="ECO:0007669"/>
    <property type="project" value="UniProtKB-KW"/>
</dbReference>
<dbReference type="InterPro" id="IPR017896">
    <property type="entry name" value="4Fe4S_Fe-S-bd"/>
</dbReference>
<dbReference type="PROSITE" id="PS51379">
    <property type="entry name" value="4FE4S_FER_2"/>
    <property type="match status" value="2"/>
</dbReference>
<evidence type="ECO:0000256" key="6">
    <source>
        <dbReference type="SAM" id="MobiDB-lite"/>
    </source>
</evidence>
<reference evidence="9" key="2">
    <citation type="journal article" date="2012" name="PLoS ONE">
        <title>A Deeply Branching Thermophilic Bacterium with an Ancient Acetyl-CoA Pathway Dominates a Subsurface Ecosystem.</title>
        <authorList>
            <person name="Takami H."/>
            <person name="Noguchi H."/>
            <person name="Takaki Y."/>
            <person name="Uchiyama I."/>
            <person name="Toyoda A."/>
            <person name="Nishi S."/>
            <person name="Chee G.-J."/>
            <person name="Arai W."/>
            <person name="Nunoura T."/>
            <person name="Itoh T."/>
            <person name="Hattori M."/>
            <person name="Takai K."/>
        </authorList>
    </citation>
    <scope>NUCLEOTIDE SEQUENCE</scope>
</reference>
<accession>H5SR00</accession>
<keyword evidence="7" id="KW-0812">Transmembrane</keyword>
<dbReference type="GO" id="GO:0005886">
    <property type="term" value="C:plasma membrane"/>
    <property type="evidence" value="ECO:0007669"/>
    <property type="project" value="TreeGrafter"/>
</dbReference>
<evidence type="ECO:0000256" key="7">
    <source>
        <dbReference type="SAM" id="Phobius"/>
    </source>
</evidence>
<dbReference type="GO" id="GO:0016491">
    <property type="term" value="F:oxidoreductase activity"/>
    <property type="evidence" value="ECO:0007669"/>
    <property type="project" value="UniProtKB-KW"/>
</dbReference>
<dbReference type="Pfam" id="PF02754">
    <property type="entry name" value="CCG"/>
    <property type="match status" value="1"/>
</dbReference>
<keyword evidence="4" id="KW-0408">Iron</keyword>
<dbReference type="Gene3D" id="1.20.950.20">
    <property type="entry name" value="Transmembrane di-heme cytochromes, Chain C"/>
    <property type="match status" value="1"/>
</dbReference>
<reference evidence="9" key="1">
    <citation type="journal article" date="2005" name="Environ. Microbiol.">
        <title>Genetic and functional properties of uncultivated thermophilic crenarchaeotes from a subsurface gold mine as revealed by analysis of genome fragments.</title>
        <authorList>
            <person name="Nunoura T."/>
            <person name="Hirayama H."/>
            <person name="Takami H."/>
            <person name="Oida H."/>
            <person name="Nishi S."/>
            <person name="Shimamura S."/>
            <person name="Suzuki Y."/>
            <person name="Inagaki F."/>
            <person name="Takai K."/>
            <person name="Nealson K.H."/>
            <person name="Horikoshi K."/>
        </authorList>
    </citation>
    <scope>NUCLEOTIDE SEQUENCE</scope>
</reference>
<dbReference type="InterPro" id="IPR004017">
    <property type="entry name" value="Cys_rich_dom"/>
</dbReference>
<proteinExistence type="predicted"/>
<dbReference type="SUPFAM" id="SSF103501">
    <property type="entry name" value="Respiratory nitrate reductase 1 gamma chain"/>
    <property type="match status" value="1"/>
</dbReference>
<dbReference type="InterPro" id="IPR009051">
    <property type="entry name" value="Helical_ferredxn"/>
</dbReference>
<protein>
    <submittedName>
        <fullName evidence="9">Iron-sulfur cluster-binding protein</fullName>
    </submittedName>
</protein>
<evidence type="ECO:0000256" key="4">
    <source>
        <dbReference type="ARBA" id="ARBA00023004"/>
    </source>
</evidence>
<dbReference type="Gene3D" id="1.10.1060.10">
    <property type="entry name" value="Alpha-helical ferredoxin"/>
    <property type="match status" value="1"/>
</dbReference>
<feature type="transmembrane region" description="Helical" evidence="7">
    <location>
        <begin position="195"/>
        <end position="214"/>
    </location>
</feature>
<dbReference type="PANTHER" id="PTHR43255:SF1">
    <property type="entry name" value="IRON-SULFUR-BINDING OXIDOREDUCTASE FADF-RELATED"/>
    <property type="match status" value="1"/>
</dbReference>
<feature type="transmembrane region" description="Helical" evidence="7">
    <location>
        <begin position="16"/>
        <end position="34"/>
    </location>
</feature>
<evidence type="ECO:0000256" key="2">
    <source>
        <dbReference type="ARBA" id="ARBA00022723"/>
    </source>
</evidence>
<feature type="region of interest" description="Disordered" evidence="6">
    <location>
        <begin position="541"/>
        <end position="566"/>
    </location>
</feature>
<dbReference type="AlphaFoldDB" id="H5SR00"/>
<dbReference type="PANTHER" id="PTHR43255">
    <property type="entry name" value="IRON-SULFUR-BINDING OXIDOREDUCTASE FADF-RELATED-RELATED"/>
    <property type="match status" value="1"/>
</dbReference>
<feature type="transmembrane region" description="Helical" evidence="7">
    <location>
        <begin position="121"/>
        <end position="143"/>
    </location>
</feature>
<keyword evidence="3" id="KW-0560">Oxidoreductase</keyword>
<dbReference type="InterPro" id="IPR017900">
    <property type="entry name" value="4Fe4S_Fe_S_CS"/>
</dbReference>
<evidence type="ECO:0000256" key="3">
    <source>
        <dbReference type="ARBA" id="ARBA00023002"/>
    </source>
</evidence>
<keyword evidence="7" id="KW-0472">Membrane</keyword>
<evidence type="ECO:0000256" key="1">
    <source>
        <dbReference type="ARBA" id="ARBA00022485"/>
    </source>
</evidence>
<feature type="domain" description="4Fe-4S ferredoxin-type" evidence="8">
    <location>
        <begin position="288"/>
        <end position="318"/>
    </location>
</feature>
<dbReference type="Pfam" id="PF13187">
    <property type="entry name" value="Fer4_9"/>
    <property type="match status" value="1"/>
</dbReference>
<dbReference type="GO" id="GO:0046872">
    <property type="term" value="F:metal ion binding"/>
    <property type="evidence" value="ECO:0007669"/>
    <property type="project" value="UniProtKB-KW"/>
</dbReference>
<feature type="transmembrane region" description="Helical" evidence="7">
    <location>
        <begin position="220"/>
        <end position="238"/>
    </location>
</feature>
<keyword evidence="2" id="KW-0479">Metal-binding</keyword>